<dbReference type="GO" id="GO:0043565">
    <property type="term" value="F:sequence-specific DNA binding"/>
    <property type="evidence" value="ECO:0007669"/>
    <property type="project" value="InterPro"/>
</dbReference>
<keyword evidence="1" id="KW-0805">Transcription regulation</keyword>
<evidence type="ECO:0000256" key="3">
    <source>
        <dbReference type="ARBA" id="ARBA00023163"/>
    </source>
</evidence>
<dbReference type="Gene3D" id="1.10.10.60">
    <property type="entry name" value="Homeodomain-like"/>
    <property type="match status" value="1"/>
</dbReference>
<dbReference type="InterPro" id="IPR035418">
    <property type="entry name" value="AraC-bd_2"/>
</dbReference>
<gene>
    <name evidence="5" type="ORF">Airi02_037410</name>
</gene>
<name>A0A9W6S4X3_9ACTN</name>
<dbReference type="InterPro" id="IPR018060">
    <property type="entry name" value="HTH_AraC"/>
</dbReference>
<proteinExistence type="predicted"/>
<keyword evidence="3" id="KW-0804">Transcription</keyword>
<evidence type="ECO:0000256" key="1">
    <source>
        <dbReference type="ARBA" id="ARBA00023015"/>
    </source>
</evidence>
<dbReference type="PROSITE" id="PS01124">
    <property type="entry name" value="HTH_ARAC_FAMILY_2"/>
    <property type="match status" value="1"/>
</dbReference>
<dbReference type="SMART" id="SM00342">
    <property type="entry name" value="HTH_ARAC"/>
    <property type="match status" value="1"/>
</dbReference>
<dbReference type="InterPro" id="IPR050204">
    <property type="entry name" value="AraC_XylS_family_regulators"/>
</dbReference>
<evidence type="ECO:0000313" key="5">
    <source>
        <dbReference type="EMBL" id="GLY85812.1"/>
    </source>
</evidence>
<dbReference type="GO" id="GO:0003700">
    <property type="term" value="F:DNA-binding transcription factor activity"/>
    <property type="evidence" value="ECO:0007669"/>
    <property type="project" value="InterPro"/>
</dbReference>
<dbReference type="InterPro" id="IPR009057">
    <property type="entry name" value="Homeodomain-like_sf"/>
</dbReference>
<accession>A0A9W6S4X3</accession>
<dbReference type="Pfam" id="PF12833">
    <property type="entry name" value="HTH_18"/>
    <property type="match status" value="1"/>
</dbReference>
<keyword evidence="6" id="KW-1185">Reference proteome</keyword>
<dbReference type="EMBL" id="BSTK01000005">
    <property type="protein sequence ID" value="GLY85812.1"/>
    <property type="molecule type" value="Genomic_DNA"/>
</dbReference>
<dbReference type="PANTHER" id="PTHR46796:SF6">
    <property type="entry name" value="ARAC SUBFAMILY"/>
    <property type="match status" value="1"/>
</dbReference>
<reference evidence="5" key="1">
    <citation type="submission" date="2023-03" db="EMBL/GenBank/DDBJ databases">
        <title>Actinoallomurus iriomotensis NBRC 103684.</title>
        <authorList>
            <person name="Ichikawa N."/>
            <person name="Sato H."/>
            <person name="Tonouchi N."/>
        </authorList>
    </citation>
    <scope>NUCLEOTIDE SEQUENCE</scope>
    <source>
        <strain evidence="5">NBRC 103684</strain>
    </source>
</reference>
<evidence type="ECO:0000256" key="2">
    <source>
        <dbReference type="ARBA" id="ARBA00023125"/>
    </source>
</evidence>
<comment type="caution">
    <text evidence="5">The sequence shown here is derived from an EMBL/GenBank/DDBJ whole genome shotgun (WGS) entry which is preliminary data.</text>
</comment>
<keyword evidence="2" id="KW-0238">DNA-binding</keyword>
<dbReference type="SUPFAM" id="SSF46689">
    <property type="entry name" value="Homeodomain-like"/>
    <property type="match status" value="1"/>
</dbReference>
<evidence type="ECO:0000259" key="4">
    <source>
        <dbReference type="PROSITE" id="PS01124"/>
    </source>
</evidence>
<dbReference type="Proteomes" id="UP001165074">
    <property type="component" value="Unassembled WGS sequence"/>
</dbReference>
<evidence type="ECO:0000313" key="6">
    <source>
        <dbReference type="Proteomes" id="UP001165074"/>
    </source>
</evidence>
<dbReference type="PANTHER" id="PTHR46796">
    <property type="entry name" value="HTH-TYPE TRANSCRIPTIONAL ACTIVATOR RHAS-RELATED"/>
    <property type="match status" value="1"/>
</dbReference>
<dbReference type="InterPro" id="IPR020449">
    <property type="entry name" value="Tscrpt_reg_AraC-type_HTH"/>
</dbReference>
<organism evidence="5 6">
    <name type="scientific">Actinoallomurus iriomotensis</name>
    <dbReference type="NCBI Taxonomy" id="478107"/>
    <lineage>
        <taxon>Bacteria</taxon>
        <taxon>Bacillati</taxon>
        <taxon>Actinomycetota</taxon>
        <taxon>Actinomycetes</taxon>
        <taxon>Streptosporangiales</taxon>
        <taxon>Thermomonosporaceae</taxon>
        <taxon>Actinoallomurus</taxon>
    </lineage>
</organism>
<dbReference type="PRINTS" id="PR00032">
    <property type="entry name" value="HTHARAC"/>
</dbReference>
<sequence length="321" mass="35892">MEVCSSDVPVADRFDWWCELTAQDLVPTRFAVDSVADFRTSARQLELGRLTALVLECSGVRSVVRTHHLVQRSDPEWWELMLVLEGSYWIEQGRNRACLEAGDLVMYDTSRPYESGAIRGVGDTHSVMLHLPRQALPVPEQALRSLVARPMPSRAGAGVLMARFLEGLAEQATVLRRGVTDRLESAAIGLATAFLTGLTDTECQIPPQTRQQALLQQIKTFVFGNLHDPDLSPAMIAAAHHISVRYLHHLFHEDGRSLGELIRRQRLERCRADLADPRLINRTVADVGARWGFQDAATFNRAFKAAYGVPPGEHRRRIADL</sequence>
<dbReference type="RefSeq" id="WP_285572997.1">
    <property type="nucleotide sequence ID" value="NZ_BSTK01000005.1"/>
</dbReference>
<protein>
    <submittedName>
        <fullName evidence="5">AraC family transcriptional regulator</fullName>
    </submittedName>
</protein>
<dbReference type="Pfam" id="PF14525">
    <property type="entry name" value="AraC_binding_2"/>
    <property type="match status" value="1"/>
</dbReference>
<dbReference type="AlphaFoldDB" id="A0A9W6S4X3"/>
<feature type="domain" description="HTH araC/xylS-type" evidence="4">
    <location>
        <begin position="216"/>
        <end position="317"/>
    </location>
</feature>